<accession>A0A1M4WTF3</accession>
<feature type="transmembrane region" description="Helical" evidence="9">
    <location>
        <begin position="243"/>
        <end position="266"/>
    </location>
</feature>
<dbReference type="Pfam" id="PF00860">
    <property type="entry name" value="Xan_ur_permease"/>
    <property type="match status" value="1"/>
</dbReference>
<feature type="transmembrane region" description="Helical" evidence="9">
    <location>
        <begin position="105"/>
        <end position="124"/>
    </location>
</feature>
<evidence type="ECO:0000256" key="3">
    <source>
        <dbReference type="ARBA" id="ARBA00022448"/>
    </source>
</evidence>
<evidence type="ECO:0000313" key="10">
    <source>
        <dbReference type="EMBL" id="SHE84262.1"/>
    </source>
</evidence>
<reference evidence="10 11" key="1">
    <citation type="submission" date="2016-11" db="EMBL/GenBank/DDBJ databases">
        <authorList>
            <person name="Jaros S."/>
            <person name="Januszkiewicz K."/>
            <person name="Wedrychowicz H."/>
        </authorList>
    </citation>
    <scope>NUCLEOTIDE SEQUENCE [LARGE SCALE GENOMIC DNA]</scope>
    <source>
        <strain evidence="10 11">DSM 10502</strain>
    </source>
</reference>
<dbReference type="PIRSF" id="PIRSF005353">
    <property type="entry name" value="PbuG"/>
    <property type="match status" value="1"/>
</dbReference>
<dbReference type="AlphaFoldDB" id="A0A1M4WTF3"/>
<dbReference type="STRING" id="1123243.SAMN02745190_01339"/>
<keyword evidence="6 8" id="KW-1133">Transmembrane helix</keyword>
<evidence type="ECO:0000313" key="11">
    <source>
        <dbReference type="Proteomes" id="UP000184404"/>
    </source>
</evidence>
<feature type="transmembrane region" description="Helical" evidence="9">
    <location>
        <begin position="200"/>
        <end position="223"/>
    </location>
</feature>
<evidence type="ECO:0000256" key="2">
    <source>
        <dbReference type="ARBA" id="ARBA00005697"/>
    </source>
</evidence>
<dbReference type="PANTHER" id="PTHR43337">
    <property type="entry name" value="XANTHINE/URACIL PERMEASE C887.17-RELATED"/>
    <property type="match status" value="1"/>
</dbReference>
<evidence type="ECO:0000256" key="6">
    <source>
        <dbReference type="ARBA" id="ARBA00022989"/>
    </source>
</evidence>
<feature type="transmembrane region" description="Helical" evidence="9">
    <location>
        <begin position="52"/>
        <end position="73"/>
    </location>
</feature>
<dbReference type="OrthoDB" id="9808458at2"/>
<keyword evidence="7 8" id="KW-0472">Membrane</keyword>
<keyword evidence="11" id="KW-1185">Reference proteome</keyword>
<feature type="transmembrane region" description="Helical" evidence="9">
    <location>
        <begin position="136"/>
        <end position="156"/>
    </location>
</feature>
<dbReference type="Proteomes" id="UP000184404">
    <property type="component" value="Unassembled WGS sequence"/>
</dbReference>
<keyword evidence="5 8" id="KW-0812">Transmembrane</keyword>
<comment type="similarity">
    <text evidence="2 8">Belongs to the nucleobase:cation symporter-2 (NCS2) (TC 2.A.40) family. Azg-like subfamily.</text>
</comment>
<proteinExistence type="inferred from homology"/>
<feature type="transmembrane region" description="Helical" evidence="9">
    <location>
        <begin position="418"/>
        <end position="433"/>
    </location>
</feature>
<evidence type="ECO:0000256" key="1">
    <source>
        <dbReference type="ARBA" id="ARBA00004651"/>
    </source>
</evidence>
<evidence type="ECO:0000256" key="8">
    <source>
        <dbReference type="PIRNR" id="PIRNR005353"/>
    </source>
</evidence>
<keyword evidence="4 8" id="KW-1003">Cell membrane</keyword>
<feature type="transmembrane region" description="Helical" evidence="9">
    <location>
        <begin position="80"/>
        <end position="99"/>
    </location>
</feature>
<name>A0A1M4WTF3_9FIRM</name>
<dbReference type="EMBL" id="FQUG01000004">
    <property type="protein sequence ID" value="SHE84262.1"/>
    <property type="molecule type" value="Genomic_DNA"/>
</dbReference>
<sequence length="434" mass="46121">MFVMTKIKNWFEFEARGTNLKTEIIAGVTTFLSMMYIVIVNPTTYSQGGMDFGGVYIATIIATIAATLVMGIFSNYPIAIAPGIGINAYLAYSVILSQGVPWQDALGLACTASAIFIVLSISRFRQMLIDSIPESLKAAMGAGIGLFIALIGLENGHLVMPSPATLVTLGSFSDPTAYLTVLGLVITMGLMVMRVNSAIFLGMIFTAVVAYFQGFLELPAFPFSLPSGMNQTFMQLRFDSVTVFPMVVFTLLLVTLFDTTGTMLGVGRQAGIIREGKFPNLQSALLADSIGSFIGAFVGTGPTSAYVESGTGVAAGGRTGFASVVTAALFLLLVFCEPLAKSISSVAAISAPALILVGAFMMESLADINWSDLTESFPAFFTAVLMPMTYSIANGVGIGFILFAFLKTVSGKWRDVHPLMYILAVLFIIQLAFA</sequence>
<comment type="subcellular location">
    <subcellularLocation>
        <location evidence="1 8">Cell membrane</location>
        <topology evidence="1 8">Multi-pass membrane protein</topology>
    </subcellularLocation>
</comment>
<feature type="transmembrane region" description="Helical" evidence="9">
    <location>
        <begin position="343"/>
        <end position="361"/>
    </location>
</feature>
<organism evidence="10 11">
    <name type="scientific">Schwartzia succinivorans DSM 10502</name>
    <dbReference type="NCBI Taxonomy" id="1123243"/>
    <lineage>
        <taxon>Bacteria</taxon>
        <taxon>Bacillati</taxon>
        <taxon>Bacillota</taxon>
        <taxon>Negativicutes</taxon>
        <taxon>Selenomonadales</taxon>
        <taxon>Selenomonadaceae</taxon>
        <taxon>Schwartzia</taxon>
    </lineage>
</organism>
<evidence type="ECO:0000256" key="7">
    <source>
        <dbReference type="ARBA" id="ARBA00023136"/>
    </source>
</evidence>
<gene>
    <name evidence="10" type="ORF">SAMN02745190_01339</name>
</gene>
<dbReference type="GO" id="GO:0005345">
    <property type="term" value="F:purine nucleobase transmembrane transporter activity"/>
    <property type="evidence" value="ECO:0007669"/>
    <property type="project" value="TreeGrafter"/>
</dbReference>
<feature type="transmembrane region" description="Helical" evidence="9">
    <location>
        <begin position="319"/>
        <end position="336"/>
    </location>
</feature>
<dbReference type="InterPro" id="IPR026033">
    <property type="entry name" value="Azg-like_bact_archaea"/>
</dbReference>
<feature type="transmembrane region" description="Helical" evidence="9">
    <location>
        <begin position="278"/>
        <end position="299"/>
    </location>
</feature>
<dbReference type="InterPro" id="IPR006043">
    <property type="entry name" value="NCS2"/>
</dbReference>
<evidence type="ECO:0000256" key="9">
    <source>
        <dbReference type="SAM" id="Phobius"/>
    </source>
</evidence>
<keyword evidence="3 8" id="KW-0813">Transport</keyword>
<feature type="transmembrane region" description="Helical" evidence="9">
    <location>
        <begin position="381"/>
        <end position="406"/>
    </location>
</feature>
<dbReference type="InterPro" id="IPR045018">
    <property type="entry name" value="Azg-like"/>
</dbReference>
<protein>
    <submittedName>
        <fullName evidence="10">Putative MFS transporter, AGZA family, xanthine/uracil permease</fullName>
    </submittedName>
</protein>
<evidence type="ECO:0000256" key="4">
    <source>
        <dbReference type="ARBA" id="ARBA00022475"/>
    </source>
</evidence>
<dbReference type="GO" id="GO:0005886">
    <property type="term" value="C:plasma membrane"/>
    <property type="evidence" value="ECO:0007669"/>
    <property type="project" value="UniProtKB-SubCell"/>
</dbReference>
<feature type="transmembrane region" description="Helical" evidence="9">
    <location>
        <begin position="20"/>
        <end position="40"/>
    </location>
</feature>
<evidence type="ECO:0000256" key="5">
    <source>
        <dbReference type="ARBA" id="ARBA00022692"/>
    </source>
</evidence>
<dbReference type="PANTHER" id="PTHR43337:SF1">
    <property type="entry name" value="XANTHINE_URACIL PERMEASE C887.17-RELATED"/>
    <property type="match status" value="1"/>
</dbReference>